<evidence type="ECO:0000259" key="6">
    <source>
        <dbReference type="PROSITE" id="PS50026"/>
    </source>
</evidence>
<keyword evidence="2" id="KW-0245">EGF-like domain</keyword>
<dbReference type="EMBL" id="JAXCGZ010010796">
    <property type="protein sequence ID" value="KAK7075418.1"/>
    <property type="molecule type" value="Genomic_DNA"/>
</dbReference>
<dbReference type="SMART" id="SM00282">
    <property type="entry name" value="LamG"/>
    <property type="match status" value="2"/>
</dbReference>
<evidence type="ECO:0000259" key="5">
    <source>
        <dbReference type="PROSITE" id="PS50025"/>
    </source>
</evidence>
<feature type="domain" description="Laminin G" evidence="5">
    <location>
        <begin position="222"/>
        <end position="430"/>
    </location>
</feature>
<proteinExistence type="predicted"/>
<evidence type="ECO:0000313" key="7">
    <source>
        <dbReference type="EMBL" id="KAK7075418.1"/>
    </source>
</evidence>
<accession>A0AAN8X7I4</accession>
<feature type="disulfide bond" evidence="2">
    <location>
        <begin position="209"/>
        <end position="218"/>
    </location>
</feature>
<name>A0AAN8X7I4_HALRR</name>
<comment type="caution">
    <text evidence="2">Lacks conserved residue(s) required for the propagation of feature annotation.</text>
</comment>
<dbReference type="PROSITE" id="PS50026">
    <property type="entry name" value="EGF_3"/>
    <property type="match status" value="2"/>
</dbReference>
<evidence type="ECO:0000256" key="3">
    <source>
        <dbReference type="SAM" id="MobiDB-lite"/>
    </source>
</evidence>
<dbReference type="InterPro" id="IPR000152">
    <property type="entry name" value="EGF-type_Asp/Asn_hydroxyl_site"/>
</dbReference>
<dbReference type="SUPFAM" id="SSF57196">
    <property type="entry name" value="EGF/Laminin"/>
    <property type="match status" value="1"/>
</dbReference>
<dbReference type="SMART" id="SM00179">
    <property type="entry name" value="EGF_CA"/>
    <property type="match status" value="1"/>
</dbReference>
<reference evidence="7 8" key="1">
    <citation type="submission" date="2023-11" db="EMBL/GenBank/DDBJ databases">
        <title>Halocaridina rubra genome assembly.</title>
        <authorList>
            <person name="Smith C."/>
        </authorList>
    </citation>
    <scope>NUCLEOTIDE SEQUENCE [LARGE SCALE GENOMIC DNA]</scope>
    <source>
        <strain evidence="7">EP-1</strain>
        <tissue evidence="7">Whole</tissue>
    </source>
</reference>
<keyword evidence="4" id="KW-0472">Membrane</keyword>
<feature type="non-terminal residue" evidence="7">
    <location>
        <position position="685"/>
    </location>
</feature>
<dbReference type="Gene3D" id="2.60.120.200">
    <property type="match status" value="2"/>
</dbReference>
<dbReference type="InterPro" id="IPR001881">
    <property type="entry name" value="EGF-like_Ca-bd_dom"/>
</dbReference>
<comment type="caution">
    <text evidence="7">The sequence shown here is derived from an EMBL/GenBank/DDBJ whole genome shotgun (WGS) entry which is preliminary data.</text>
</comment>
<feature type="region of interest" description="Disordered" evidence="3">
    <location>
        <begin position="553"/>
        <end position="588"/>
    </location>
</feature>
<feature type="domain" description="Laminin G" evidence="5">
    <location>
        <begin position="1"/>
        <end position="178"/>
    </location>
</feature>
<dbReference type="PROSITE" id="PS00022">
    <property type="entry name" value="EGF_1"/>
    <property type="match status" value="2"/>
</dbReference>
<dbReference type="SMART" id="SM00181">
    <property type="entry name" value="EGF"/>
    <property type="match status" value="3"/>
</dbReference>
<dbReference type="InterPro" id="IPR000742">
    <property type="entry name" value="EGF"/>
</dbReference>
<gene>
    <name evidence="7" type="ORF">SK128_018162</name>
</gene>
<dbReference type="SUPFAM" id="SSF49899">
    <property type="entry name" value="Concanavalin A-like lectins/glucanases"/>
    <property type="match status" value="2"/>
</dbReference>
<keyword evidence="4" id="KW-1133">Transmembrane helix</keyword>
<dbReference type="Gene3D" id="2.10.25.10">
    <property type="entry name" value="Laminin"/>
    <property type="match status" value="2"/>
</dbReference>
<dbReference type="GO" id="GO:0048513">
    <property type="term" value="P:animal organ development"/>
    <property type="evidence" value="ECO:0007669"/>
    <property type="project" value="UniProtKB-ARBA"/>
</dbReference>
<dbReference type="CDD" id="cd00110">
    <property type="entry name" value="LamG"/>
    <property type="match status" value="2"/>
</dbReference>
<keyword evidence="1 2" id="KW-1015">Disulfide bond</keyword>
<dbReference type="InterPro" id="IPR050372">
    <property type="entry name" value="Neurexin-related_CASP"/>
</dbReference>
<dbReference type="InterPro" id="IPR001791">
    <property type="entry name" value="Laminin_G"/>
</dbReference>
<feature type="transmembrane region" description="Helical" evidence="4">
    <location>
        <begin position="523"/>
        <end position="544"/>
    </location>
</feature>
<evidence type="ECO:0000313" key="8">
    <source>
        <dbReference type="Proteomes" id="UP001381693"/>
    </source>
</evidence>
<dbReference type="PROSITE" id="PS50025">
    <property type="entry name" value="LAM_G_DOMAIN"/>
    <property type="match status" value="2"/>
</dbReference>
<feature type="domain" description="EGF-like" evidence="6">
    <location>
        <begin position="181"/>
        <end position="219"/>
    </location>
</feature>
<dbReference type="GO" id="GO:0016020">
    <property type="term" value="C:membrane"/>
    <property type="evidence" value="ECO:0007669"/>
    <property type="project" value="UniProtKB-SubCell"/>
</dbReference>
<dbReference type="PROSITE" id="PS00010">
    <property type="entry name" value="ASX_HYDROXYL"/>
    <property type="match status" value="1"/>
</dbReference>
<sequence>MISLRVLTYRQQALLLYNGPLGKPNLSAQMRPSPLLALQVVDGLPQMIIEVGGGAKKLQVNTAVNDGNWHTIHLKVDTWGVALMIDLCGQGWEDERATDSHCIARMAWSHPMDHGFWFSSNPIQLGGLAHSPPKPAENGWHDSPISSPLKGCLSHLAINGQFVDLGEPPLAQGSSVGCVPQDAACYPGMGSCGFRGSCVGGLNHPQCHCEPGWNGEKCGTSTLPVSLNAKSYMKVALSFTPASWIVSVQIRVRVRGRHTGLLVRLSAQQIQTFLSLELEGGIACASFTTPKRPKQVACVIDRPVGDAMWHTIRAERHGHNLLIFVDDGDGVRHNHSLPYLNLFQETDELSTKSDFITEPPLPMNADSNNGITIGGLPEFLGVKLITVYDDLKEACLDDLRVSGQSLPLAPTTNGTAWGQVSTFENVGPFCDAADSCQNITCSPPLTCISNWGRPTCSCGEGRQLIGGKCEDVDECVWQPCLHGGTCYNMRPGFMCICGPSHTGSNCQWSNHNSWGYPLASSPAAIAAITLTLLLLAFVGVVLSVRLRSYWSARNTPGKRSNDEDTKSGSPLSVTKVRKEEREEKGDGVRGGCGYEIKDNCTQELLLESINLKLPQIKPSHQTEVQTAFSIKKDGFHMRKSSLSAPTSLGIHERVFGDNLFAKDDLRAYAYEGDGSTSGSLTSALS</sequence>
<dbReference type="GO" id="GO:0005509">
    <property type="term" value="F:calcium ion binding"/>
    <property type="evidence" value="ECO:0007669"/>
    <property type="project" value="InterPro"/>
</dbReference>
<feature type="disulfide bond" evidence="2">
    <location>
        <begin position="497"/>
        <end position="506"/>
    </location>
</feature>
<dbReference type="PANTHER" id="PTHR15036:SF49">
    <property type="entry name" value="AXOTACTIN"/>
    <property type="match status" value="1"/>
</dbReference>
<keyword evidence="4" id="KW-0812">Transmembrane</keyword>
<evidence type="ECO:0000256" key="1">
    <source>
        <dbReference type="ARBA" id="ARBA00023157"/>
    </source>
</evidence>
<dbReference type="Pfam" id="PF00054">
    <property type="entry name" value="Laminin_G_1"/>
    <property type="match status" value="1"/>
</dbReference>
<dbReference type="PANTHER" id="PTHR15036">
    <property type="entry name" value="PIKACHURIN-LIKE PROTEIN"/>
    <property type="match status" value="1"/>
</dbReference>
<dbReference type="InterPro" id="IPR018097">
    <property type="entry name" value="EGF_Ca-bd_CS"/>
</dbReference>
<keyword evidence="8" id="KW-1185">Reference proteome</keyword>
<feature type="compositionally biased region" description="Basic and acidic residues" evidence="3">
    <location>
        <begin position="576"/>
        <end position="587"/>
    </location>
</feature>
<evidence type="ECO:0000256" key="4">
    <source>
        <dbReference type="SAM" id="Phobius"/>
    </source>
</evidence>
<protein>
    <recommendedName>
        <fullName evidence="9">Neural-cadherin</fullName>
    </recommendedName>
</protein>
<dbReference type="Pfam" id="PF02210">
    <property type="entry name" value="Laminin_G_2"/>
    <property type="match status" value="1"/>
</dbReference>
<evidence type="ECO:0008006" key="9">
    <source>
        <dbReference type="Google" id="ProtNLM"/>
    </source>
</evidence>
<dbReference type="CDD" id="cd00054">
    <property type="entry name" value="EGF_CA"/>
    <property type="match status" value="1"/>
</dbReference>
<feature type="domain" description="EGF-like" evidence="6">
    <location>
        <begin position="471"/>
        <end position="507"/>
    </location>
</feature>
<dbReference type="Proteomes" id="UP001381693">
    <property type="component" value="Unassembled WGS sequence"/>
</dbReference>
<evidence type="ECO:0000256" key="2">
    <source>
        <dbReference type="PROSITE-ProRule" id="PRU00076"/>
    </source>
</evidence>
<dbReference type="InterPro" id="IPR013320">
    <property type="entry name" value="ConA-like_dom_sf"/>
</dbReference>
<dbReference type="PROSITE" id="PS01186">
    <property type="entry name" value="EGF_2"/>
    <property type="match status" value="1"/>
</dbReference>
<dbReference type="PROSITE" id="PS01187">
    <property type="entry name" value="EGF_CA"/>
    <property type="match status" value="1"/>
</dbReference>
<organism evidence="7 8">
    <name type="scientific">Halocaridina rubra</name>
    <name type="common">Hawaiian red shrimp</name>
    <dbReference type="NCBI Taxonomy" id="373956"/>
    <lineage>
        <taxon>Eukaryota</taxon>
        <taxon>Metazoa</taxon>
        <taxon>Ecdysozoa</taxon>
        <taxon>Arthropoda</taxon>
        <taxon>Crustacea</taxon>
        <taxon>Multicrustacea</taxon>
        <taxon>Malacostraca</taxon>
        <taxon>Eumalacostraca</taxon>
        <taxon>Eucarida</taxon>
        <taxon>Decapoda</taxon>
        <taxon>Pleocyemata</taxon>
        <taxon>Caridea</taxon>
        <taxon>Atyoidea</taxon>
        <taxon>Atyidae</taxon>
        <taxon>Halocaridina</taxon>
    </lineage>
</organism>
<dbReference type="AlphaFoldDB" id="A0AAN8X7I4"/>